<evidence type="ECO:0000313" key="1">
    <source>
        <dbReference type="EMBL" id="KAK1930098.1"/>
    </source>
</evidence>
<sequence length="228" mass="25925">MNNEMRAYVDKIRSDWSKIKRVDNQRAVFQGQRDPGLQYVPEATSGVYALHCETTEAFRGLHHGPVVGGKASYMLKIGRSDDIARRFAEHAAPNSNFAGVRGRVEFLFGLAVASNEVTNAEVTLHDKLMQLCFAWPVVIQFPKRVFETYEFNAISLPLVHDVVRKIRCVVPPPSDFELPPQRYSLAPGPDFLSPAPGHRDPLPHVLRDCQPQVRRMSYFRTEVTQSWY</sequence>
<keyword evidence="2" id="KW-1185">Reference proteome</keyword>
<protein>
    <submittedName>
        <fullName evidence="1">Uncharacterized protein</fullName>
    </submittedName>
</protein>
<evidence type="ECO:0000313" key="2">
    <source>
        <dbReference type="Proteomes" id="UP001259832"/>
    </source>
</evidence>
<proteinExistence type="predicted"/>
<dbReference type="EMBL" id="JASMQC010000041">
    <property type="protein sequence ID" value="KAK1930098.1"/>
    <property type="molecule type" value="Genomic_DNA"/>
</dbReference>
<reference evidence="1" key="1">
    <citation type="submission" date="2023-08" db="EMBL/GenBank/DDBJ databases">
        <title>Reference Genome Resource for the Citrus Pathogen Phytophthora citrophthora.</title>
        <authorList>
            <person name="Moller H."/>
            <person name="Coetzee B."/>
            <person name="Rose L.J."/>
            <person name="Van Niekerk J.M."/>
        </authorList>
    </citation>
    <scope>NUCLEOTIDE SEQUENCE</scope>
    <source>
        <strain evidence="1">STE-U-9442</strain>
    </source>
</reference>
<accession>A0AAD9LB54</accession>
<comment type="caution">
    <text evidence="1">The sequence shown here is derived from an EMBL/GenBank/DDBJ whole genome shotgun (WGS) entry which is preliminary data.</text>
</comment>
<dbReference type="Proteomes" id="UP001259832">
    <property type="component" value="Unassembled WGS sequence"/>
</dbReference>
<dbReference type="AlphaFoldDB" id="A0AAD9LB54"/>
<organism evidence="1 2">
    <name type="scientific">Phytophthora citrophthora</name>
    <dbReference type="NCBI Taxonomy" id="4793"/>
    <lineage>
        <taxon>Eukaryota</taxon>
        <taxon>Sar</taxon>
        <taxon>Stramenopiles</taxon>
        <taxon>Oomycota</taxon>
        <taxon>Peronosporomycetes</taxon>
        <taxon>Peronosporales</taxon>
        <taxon>Peronosporaceae</taxon>
        <taxon>Phytophthora</taxon>
    </lineage>
</organism>
<name>A0AAD9LB54_9STRA</name>
<gene>
    <name evidence="1" type="ORF">P3T76_014332</name>
</gene>